<reference evidence="2" key="1">
    <citation type="journal article" date="2023" name="G3 (Bethesda)">
        <title>A reference genome for the long-term kleptoplast-retaining sea slug Elysia crispata morphotype clarki.</title>
        <authorList>
            <person name="Eastman K.E."/>
            <person name="Pendleton A.L."/>
            <person name="Shaikh M.A."/>
            <person name="Suttiyut T."/>
            <person name="Ogas R."/>
            <person name="Tomko P."/>
            <person name="Gavelis G."/>
            <person name="Widhalm J.R."/>
            <person name="Wisecaver J.H."/>
        </authorList>
    </citation>
    <scope>NUCLEOTIDE SEQUENCE</scope>
    <source>
        <strain evidence="2">ECLA1</strain>
    </source>
</reference>
<evidence type="ECO:0000313" key="3">
    <source>
        <dbReference type="Proteomes" id="UP001283361"/>
    </source>
</evidence>
<protein>
    <submittedName>
        <fullName evidence="2">Uncharacterized protein</fullName>
    </submittedName>
</protein>
<feature type="region of interest" description="Disordered" evidence="1">
    <location>
        <begin position="83"/>
        <end position="126"/>
    </location>
</feature>
<sequence length="289" mass="31442">MQEKSARETEAKGSRMEWPEDLGLSDGYEQIQLKEKIAFFAIPPDGVSGPGLRVESDTDVTQNGPGNTKLLARSLQVTKTSNSYKNLNPASRPIRIGPGPGDEAESAPQVTRAEPAECDKGQGHTYQSWPGLMIASTAGIGTRIRRKTRGKQPLIFCGNWAGEGSLRAWEVRKAGRQARQKTEVRMEIGRWGKLTLAGLESNMRRRIQRSRDKAGAQRLQICTDSNTSVARGEGRHSSPSGVRREAWLHCLLAADTANLLTPPRQASFTGPRAGKPKLAASISAFSSLP</sequence>
<name>A0AAE0YAE7_9GAST</name>
<gene>
    <name evidence="2" type="ORF">RRG08_039734</name>
</gene>
<dbReference type="AlphaFoldDB" id="A0AAE0YAE7"/>
<feature type="compositionally biased region" description="Basic and acidic residues" evidence="1">
    <location>
        <begin position="1"/>
        <end position="18"/>
    </location>
</feature>
<keyword evidence="3" id="KW-1185">Reference proteome</keyword>
<evidence type="ECO:0000256" key="1">
    <source>
        <dbReference type="SAM" id="MobiDB-lite"/>
    </source>
</evidence>
<evidence type="ECO:0000313" key="2">
    <source>
        <dbReference type="EMBL" id="KAK3738327.1"/>
    </source>
</evidence>
<dbReference type="Proteomes" id="UP001283361">
    <property type="component" value="Unassembled WGS sequence"/>
</dbReference>
<proteinExistence type="predicted"/>
<dbReference type="EMBL" id="JAWDGP010006599">
    <property type="protein sequence ID" value="KAK3738327.1"/>
    <property type="molecule type" value="Genomic_DNA"/>
</dbReference>
<organism evidence="2 3">
    <name type="scientific">Elysia crispata</name>
    <name type="common">lettuce slug</name>
    <dbReference type="NCBI Taxonomy" id="231223"/>
    <lineage>
        <taxon>Eukaryota</taxon>
        <taxon>Metazoa</taxon>
        <taxon>Spiralia</taxon>
        <taxon>Lophotrochozoa</taxon>
        <taxon>Mollusca</taxon>
        <taxon>Gastropoda</taxon>
        <taxon>Heterobranchia</taxon>
        <taxon>Euthyneura</taxon>
        <taxon>Panpulmonata</taxon>
        <taxon>Sacoglossa</taxon>
        <taxon>Placobranchoidea</taxon>
        <taxon>Plakobranchidae</taxon>
        <taxon>Elysia</taxon>
    </lineage>
</organism>
<feature type="region of interest" description="Disordered" evidence="1">
    <location>
        <begin position="1"/>
        <end position="23"/>
    </location>
</feature>
<accession>A0AAE0YAE7</accession>
<comment type="caution">
    <text evidence="2">The sequence shown here is derived from an EMBL/GenBank/DDBJ whole genome shotgun (WGS) entry which is preliminary data.</text>
</comment>